<dbReference type="InterPro" id="IPR043502">
    <property type="entry name" value="DNA/RNA_pol_sf"/>
</dbReference>
<evidence type="ECO:0000313" key="1">
    <source>
        <dbReference type="EMBL" id="AKR16079.1"/>
    </source>
</evidence>
<keyword evidence="2" id="KW-1185">Reference proteome</keyword>
<evidence type="ECO:0000313" key="2">
    <source>
        <dbReference type="Proteomes" id="UP000204614"/>
    </source>
</evidence>
<organism evidence="1 2">
    <name type="scientific">Citrobacter phage IME-CF2</name>
    <dbReference type="NCBI Taxonomy" id="1673887"/>
    <lineage>
        <taxon>Viruses</taxon>
        <taxon>Duplodnaviria</taxon>
        <taxon>Heunggongvirae</taxon>
        <taxon>Uroviricota</taxon>
        <taxon>Caudoviricetes</taxon>
        <taxon>Pantevenvirales</taxon>
        <taxon>Straboviridae</taxon>
        <taxon>Pseudotevenvirus</taxon>
        <taxon>Pseudotevenvirus imecf2</taxon>
    </lineage>
</organism>
<reference evidence="2" key="1">
    <citation type="submission" date="2015-05" db="EMBL/GenBank/DDBJ databases">
        <authorList>
            <person name="Liu X."/>
            <person name="Tong Y."/>
            <person name="Huang Y."/>
            <person name="An X."/>
            <person name="Mi Z."/>
            <person name="Zhang Z."/>
        </authorList>
    </citation>
    <scope>NUCLEOTIDE SEQUENCE [LARGE SCALE GENOMIC DNA]</scope>
</reference>
<dbReference type="RefSeq" id="YP_009218771.1">
    <property type="nucleotide sequence ID" value="NC_029013.1"/>
</dbReference>
<name>A0A0K0QTF2_9CAUD</name>
<accession>A0A0K0QTF2</accession>
<dbReference type="Proteomes" id="UP000204614">
    <property type="component" value="Segment"/>
</dbReference>
<protein>
    <submittedName>
        <fullName evidence="1">Uncharacterized protein</fullName>
    </submittedName>
</protein>
<sequence>MKMQLNHFIKSAAAGDQSKYKSNRNHSLDKDFADFLGFKRWHTPVMRPDCDPKYDYPRWGMSRHAVVKNIRVVSFRNLYGSCIIEIANERDIILPNGWKLADLVKTLVQIRKEYKNGYIRSMESLGAYSGEDYREWQSVAKYLINSVFGIICSKGSAINLGGHEVIARAREKVAEAINQIIASGGTVLHVNVDEIAYVGKQVDIPNVHHERFNNAVFTGFRGAMWGDHAIISGPVPTLRFDMDDWEPSRHYRLSDEEQRASALRMIDSRRDRLVKELNEYMNKTKEEVLRELNVDCDSISL</sequence>
<dbReference type="SUPFAM" id="SSF56672">
    <property type="entry name" value="DNA/RNA polymerases"/>
    <property type="match status" value="1"/>
</dbReference>
<proteinExistence type="predicted"/>
<dbReference type="KEGG" id="vg:26644986"/>
<dbReference type="EMBL" id="KR869820">
    <property type="protein sequence ID" value="AKR16079.1"/>
    <property type="molecule type" value="Genomic_DNA"/>
</dbReference>
<dbReference type="GeneID" id="26644986"/>